<evidence type="ECO:0000313" key="10">
    <source>
        <dbReference type="EMBL" id="MBM7557909.1"/>
    </source>
</evidence>
<dbReference type="InterPro" id="IPR050085">
    <property type="entry name" value="AGPR"/>
</dbReference>
<proteinExistence type="inferred from homology"/>
<evidence type="ECO:0000256" key="2">
    <source>
        <dbReference type="ARBA" id="ARBA00022571"/>
    </source>
</evidence>
<protein>
    <recommendedName>
        <fullName evidence="7">N-acetyl-gamma-glutamyl-phosphate reductase</fullName>
        <shortName evidence="7">AGPR</shortName>
        <ecNumber evidence="7">1.2.1.38</ecNumber>
    </recommendedName>
    <alternativeName>
        <fullName evidence="7">N-acetyl-glutamate semialdehyde dehydrogenase</fullName>
        <shortName evidence="7">NAGSA dehydrogenase</shortName>
    </alternativeName>
</protein>
<dbReference type="SUPFAM" id="SSF51735">
    <property type="entry name" value="NAD(P)-binding Rossmann-fold domains"/>
    <property type="match status" value="1"/>
</dbReference>
<evidence type="ECO:0000259" key="9">
    <source>
        <dbReference type="SMART" id="SM00859"/>
    </source>
</evidence>
<dbReference type="Gene3D" id="3.30.360.10">
    <property type="entry name" value="Dihydrodipicolinate Reductase, domain 2"/>
    <property type="match status" value="1"/>
</dbReference>
<comment type="subcellular location">
    <subcellularLocation>
        <location evidence="7">Cytoplasm</location>
    </subcellularLocation>
</comment>
<dbReference type="GO" id="GO:0051287">
    <property type="term" value="F:NAD binding"/>
    <property type="evidence" value="ECO:0007669"/>
    <property type="project" value="InterPro"/>
</dbReference>
<dbReference type="GO" id="GO:0005737">
    <property type="term" value="C:cytoplasm"/>
    <property type="evidence" value="ECO:0007669"/>
    <property type="project" value="UniProtKB-SubCell"/>
</dbReference>
<reference evidence="10" key="1">
    <citation type="submission" date="2021-01" db="EMBL/GenBank/DDBJ databases">
        <title>Genomic Encyclopedia of Type Strains, Phase IV (KMG-IV): sequencing the most valuable type-strain genomes for metagenomic binning, comparative biology and taxonomic classification.</title>
        <authorList>
            <person name="Goeker M."/>
        </authorList>
    </citation>
    <scope>NUCLEOTIDE SEQUENCE</scope>
    <source>
        <strain evidence="10">DSM 23230</strain>
    </source>
</reference>
<evidence type="ECO:0000256" key="7">
    <source>
        <dbReference type="HAMAP-Rule" id="MF_00150"/>
    </source>
</evidence>
<dbReference type="RefSeq" id="WP_204702799.1">
    <property type="nucleotide sequence ID" value="NZ_JAFBDQ010000019.1"/>
</dbReference>
<name>A0A938XU20_9FIRM</name>
<dbReference type="PANTHER" id="PTHR32338">
    <property type="entry name" value="N-ACETYL-GAMMA-GLUTAMYL-PHOSPHATE REDUCTASE, CHLOROPLASTIC-RELATED-RELATED"/>
    <property type="match status" value="1"/>
</dbReference>
<dbReference type="InterPro" id="IPR000706">
    <property type="entry name" value="AGPR_type-1"/>
</dbReference>
<dbReference type="InterPro" id="IPR000534">
    <property type="entry name" value="Semialdehyde_DH_NAD-bd"/>
</dbReference>
<keyword evidence="5 7" id="KW-0560">Oxidoreductase</keyword>
<comment type="catalytic activity">
    <reaction evidence="6 7">
        <text>N-acetyl-L-glutamate 5-semialdehyde + phosphate + NADP(+) = N-acetyl-L-glutamyl 5-phosphate + NADPH + H(+)</text>
        <dbReference type="Rhea" id="RHEA:21588"/>
        <dbReference type="ChEBI" id="CHEBI:15378"/>
        <dbReference type="ChEBI" id="CHEBI:29123"/>
        <dbReference type="ChEBI" id="CHEBI:43474"/>
        <dbReference type="ChEBI" id="CHEBI:57783"/>
        <dbReference type="ChEBI" id="CHEBI:57936"/>
        <dbReference type="ChEBI" id="CHEBI:58349"/>
        <dbReference type="EC" id="1.2.1.38"/>
    </reaction>
</comment>
<dbReference type="NCBIfam" id="TIGR01850">
    <property type="entry name" value="argC"/>
    <property type="match status" value="1"/>
</dbReference>
<evidence type="ECO:0000256" key="5">
    <source>
        <dbReference type="ARBA" id="ARBA00023002"/>
    </source>
</evidence>
<evidence type="ECO:0000256" key="3">
    <source>
        <dbReference type="ARBA" id="ARBA00022605"/>
    </source>
</evidence>
<dbReference type="CDD" id="cd17895">
    <property type="entry name" value="AGPR_1_N"/>
    <property type="match status" value="1"/>
</dbReference>
<evidence type="ECO:0000256" key="8">
    <source>
        <dbReference type="PROSITE-ProRule" id="PRU10010"/>
    </source>
</evidence>
<sequence length="343" mass="37958">MKVSIIGATGYTGAELIRLLTQHPQVEVEIITSNSFVGKKISDIYPNLTGIIDMKCKELNVEEIAEKTEVAFTALPHGVSMDIVPQLVERGLKVIDLSGDYRYQDLDTYQAWYKEHSSPELLAKGTYGLAEYNSLKIKDSSLVANPGCYPTASLLALMPLVENSLVEKEGIIVDAKSGTTGAGRKLSRGTHFSETEGNFKAYKVANHRHRSEIEEKLSLAQTDDVQLTFTPHLLPAKRGILATIYADLACDKSTEELIHYYHEFYDGANFVRILDNKLPQLKYVVGSNYCDIGVKVDQERNQVIIISAIDNLIKGSAGQAIQNLNLMAGWDETPGLKQIGMYL</sequence>
<dbReference type="GO" id="GO:0006526">
    <property type="term" value="P:L-arginine biosynthetic process"/>
    <property type="evidence" value="ECO:0007669"/>
    <property type="project" value="UniProtKB-UniRule"/>
</dbReference>
<accession>A0A938XU20</accession>
<dbReference type="HAMAP" id="MF_00150">
    <property type="entry name" value="ArgC_type1"/>
    <property type="match status" value="1"/>
</dbReference>
<dbReference type="Pfam" id="PF01118">
    <property type="entry name" value="Semialdhyde_dh"/>
    <property type="match status" value="1"/>
</dbReference>
<dbReference type="InterPro" id="IPR058924">
    <property type="entry name" value="AGPR_dimerisation_dom"/>
</dbReference>
<dbReference type="InterPro" id="IPR036291">
    <property type="entry name" value="NAD(P)-bd_dom_sf"/>
</dbReference>
<comment type="function">
    <text evidence="7">Catalyzes the NADPH-dependent reduction of N-acetyl-5-glutamyl phosphate to yield N-acetyl-L-glutamate 5-semialdehyde.</text>
</comment>
<dbReference type="SUPFAM" id="SSF55347">
    <property type="entry name" value="Glyceraldehyde-3-phosphate dehydrogenase-like, C-terminal domain"/>
    <property type="match status" value="1"/>
</dbReference>
<evidence type="ECO:0000313" key="11">
    <source>
        <dbReference type="Proteomes" id="UP000774000"/>
    </source>
</evidence>
<dbReference type="EMBL" id="JAFBDQ010000019">
    <property type="protein sequence ID" value="MBM7557909.1"/>
    <property type="molecule type" value="Genomic_DNA"/>
</dbReference>
<evidence type="ECO:0000256" key="4">
    <source>
        <dbReference type="ARBA" id="ARBA00022857"/>
    </source>
</evidence>
<keyword evidence="3 7" id="KW-0028">Amino-acid biosynthesis</keyword>
<comment type="caution">
    <text evidence="10">The sequence shown here is derived from an EMBL/GenBank/DDBJ whole genome shotgun (WGS) entry which is preliminary data.</text>
</comment>
<dbReference type="GO" id="GO:0070401">
    <property type="term" value="F:NADP+ binding"/>
    <property type="evidence" value="ECO:0007669"/>
    <property type="project" value="InterPro"/>
</dbReference>
<evidence type="ECO:0000256" key="6">
    <source>
        <dbReference type="ARBA" id="ARBA00050557"/>
    </source>
</evidence>
<dbReference type="FunFam" id="3.30.360.10:FF:000014">
    <property type="entry name" value="N-acetyl-gamma-glutamyl-phosphate reductase"/>
    <property type="match status" value="1"/>
</dbReference>
<comment type="pathway">
    <text evidence="1 7">Amino-acid biosynthesis; L-arginine biosynthesis; N(2)-acetyl-L-ornithine from L-glutamate: step 3/4.</text>
</comment>
<dbReference type="EC" id="1.2.1.38" evidence="7"/>
<gene>
    <name evidence="7" type="primary">argC</name>
    <name evidence="10" type="ORF">JOC47_002777</name>
</gene>
<dbReference type="Gene3D" id="3.40.50.720">
    <property type="entry name" value="NAD(P)-binding Rossmann-like Domain"/>
    <property type="match status" value="1"/>
</dbReference>
<evidence type="ECO:0000256" key="1">
    <source>
        <dbReference type="ARBA" id="ARBA00004862"/>
    </source>
</evidence>
<feature type="active site" evidence="7 8">
    <location>
        <position position="148"/>
    </location>
</feature>
<dbReference type="GO" id="GO:0003942">
    <property type="term" value="F:N-acetyl-gamma-glutamyl-phosphate reductase activity"/>
    <property type="evidence" value="ECO:0007669"/>
    <property type="project" value="UniProtKB-UniRule"/>
</dbReference>
<dbReference type="PANTHER" id="PTHR32338:SF10">
    <property type="entry name" value="N-ACETYL-GAMMA-GLUTAMYL-PHOSPHATE REDUCTASE, CHLOROPLASTIC-RELATED"/>
    <property type="match status" value="1"/>
</dbReference>
<organism evidence="10 11">
    <name type="scientific">Halanaerobacter jeridensis</name>
    <dbReference type="NCBI Taxonomy" id="706427"/>
    <lineage>
        <taxon>Bacteria</taxon>
        <taxon>Bacillati</taxon>
        <taxon>Bacillota</taxon>
        <taxon>Clostridia</taxon>
        <taxon>Halanaerobiales</taxon>
        <taxon>Halobacteroidaceae</taxon>
        <taxon>Halanaerobacter</taxon>
    </lineage>
</organism>
<keyword evidence="7" id="KW-0963">Cytoplasm</keyword>
<keyword evidence="4 7" id="KW-0521">NADP</keyword>
<dbReference type="AlphaFoldDB" id="A0A938XU20"/>
<comment type="similarity">
    <text evidence="7">Belongs to the NAGSA dehydrogenase family. Type 1 subfamily.</text>
</comment>
<dbReference type="PROSITE" id="PS01224">
    <property type="entry name" value="ARGC"/>
    <property type="match status" value="1"/>
</dbReference>
<dbReference type="Proteomes" id="UP000774000">
    <property type="component" value="Unassembled WGS sequence"/>
</dbReference>
<dbReference type="SMART" id="SM00859">
    <property type="entry name" value="Semialdhyde_dh"/>
    <property type="match status" value="1"/>
</dbReference>
<dbReference type="Pfam" id="PF22698">
    <property type="entry name" value="Semialdhyde_dhC_1"/>
    <property type="match status" value="1"/>
</dbReference>
<keyword evidence="2 7" id="KW-0055">Arginine biosynthesis</keyword>
<dbReference type="CDD" id="cd23934">
    <property type="entry name" value="AGPR_1_C"/>
    <property type="match status" value="1"/>
</dbReference>
<keyword evidence="11" id="KW-1185">Reference proteome</keyword>
<feature type="domain" description="Semialdehyde dehydrogenase NAD-binding" evidence="9">
    <location>
        <begin position="2"/>
        <end position="140"/>
    </location>
</feature>
<dbReference type="InterPro" id="IPR023013">
    <property type="entry name" value="AGPR_AS"/>
</dbReference>